<evidence type="ECO:0000313" key="3">
    <source>
        <dbReference type="Proteomes" id="UP000824120"/>
    </source>
</evidence>
<name>A0A9J5WVM6_SOLCO</name>
<gene>
    <name evidence="2" type="ORF">H5410_049659</name>
</gene>
<dbReference type="GO" id="GO:0005634">
    <property type="term" value="C:nucleus"/>
    <property type="evidence" value="ECO:0007669"/>
    <property type="project" value="UniProtKB-SubCell"/>
</dbReference>
<keyword evidence="1" id="KW-0863">Zinc-finger</keyword>
<keyword evidence="1" id="KW-0539">Nucleus</keyword>
<dbReference type="EMBL" id="JACXVP010000010">
    <property type="protein sequence ID" value="KAG5579032.1"/>
    <property type="molecule type" value="Genomic_DNA"/>
</dbReference>
<comment type="function">
    <text evidence="1">Putative transcription activator involved in regulating light control of development.</text>
</comment>
<dbReference type="PANTHER" id="PTHR31669:SF297">
    <property type="entry name" value="PROTEIN FAR1-RELATED SEQUENCE"/>
    <property type="match status" value="1"/>
</dbReference>
<dbReference type="OrthoDB" id="747268at2759"/>
<accession>A0A9J5WVM6</accession>
<evidence type="ECO:0000256" key="1">
    <source>
        <dbReference type="RuleBase" id="RU367018"/>
    </source>
</evidence>
<dbReference type="PANTHER" id="PTHR31669">
    <property type="entry name" value="PROTEIN FAR1-RELATED SEQUENCE 10-RELATED"/>
    <property type="match status" value="1"/>
</dbReference>
<comment type="similarity">
    <text evidence="1">Belongs to the FHY3/FAR1 family.</text>
</comment>
<proteinExistence type="inferred from homology"/>
<organism evidence="2 3">
    <name type="scientific">Solanum commersonii</name>
    <name type="common">Commerson's wild potato</name>
    <name type="synonym">Commerson's nightshade</name>
    <dbReference type="NCBI Taxonomy" id="4109"/>
    <lineage>
        <taxon>Eukaryota</taxon>
        <taxon>Viridiplantae</taxon>
        <taxon>Streptophyta</taxon>
        <taxon>Embryophyta</taxon>
        <taxon>Tracheophyta</taxon>
        <taxon>Spermatophyta</taxon>
        <taxon>Magnoliopsida</taxon>
        <taxon>eudicotyledons</taxon>
        <taxon>Gunneridae</taxon>
        <taxon>Pentapetalae</taxon>
        <taxon>asterids</taxon>
        <taxon>lamiids</taxon>
        <taxon>Solanales</taxon>
        <taxon>Solanaceae</taxon>
        <taxon>Solanoideae</taxon>
        <taxon>Solaneae</taxon>
        <taxon>Solanum</taxon>
    </lineage>
</organism>
<dbReference type="GO" id="GO:0006355">
    <property type="term" value="P:regulation of DNA-templated transcription"/>
    <property type="evidence" value="ECO:0007669"/>
    <property type="project" value="UniProtKB-UniRule"/>
</dbReference>
<sequence>MTKLPIKLKGVWDFKISKAEFKSIIYNNITINEFEEKWHAFIQKYDVQHRLWFHNLYLEKEKWITTFPNHYFWAGMMSTQRSESIHAFFMFVEQYELVLRFKYEKELQAEDDSRKKHAMPCSGFEWDFHLQTHYTRPIYDAFATEHMKRLYHCEIERHHDFNAMERVEKNCDVVLDNNAKYVDFKNVLKGRFNAYCNWNNDMAVPSVGGPYLDEDVTFIRNPREVRTRGRPPTNRCRRGGGK</sequence>
<dbReference type="Proteomes" id="UP000824120">
    <property type="component" value="Chromosome 10"/>
</dbReference>
<dbReference type="AlphaFoldDB" id="A0A9J5WVM6"/>
<keyword evidence="3" id="KW-1185">Reference proteome</keyword>
<comment type="subcellular location">
    <subcellularLocation>
        <location evidence="1">Nucleus</location>
    </subcellularLocation>
</comment>
<keyword evidence="1" id="KW-0862">Zinc</keyword>
<keyword evidence="1" id="KW-0479">Metal-binding</keyword>
<reference evidence="2 3" key="1">
    <citation type="submission" date="2020-09" db="EMBL/GenBank/DDBJ databases">
        <title>De no assembly of potato wild relative species, Solanum commersonii.</title>
        <authorList>
            <person name="Cho K."/>
        </authorList>
    </citation>
    <scope>NUCLEOTIDE SEQUENCE [LARGE SCALE GENOMIC DNA]</scope>
    <source>
        <strain evidence="2">LZ3.2</strain>
        <tissue evidence="2">Leaf</tissue>
    </source>
</reference>
<dbReference type="GO" id="GO:0008270">
    <property type="term" value="F:zinc ion binding"/>
    <property type="evidence" value="ECO:0007669"/>
    <property type="project" value="UniProtKB-UniRule"/>
</dbReference>
<comment type="caution">
    <text evidence="2">The sequence shown here is derived from an EMBL/GenBank/DDBJ whole genome shotgun (WGS) entry which is preliminary data.</text>
</comment>
<protein>
    <recommendedName>
        <fullName evidence="1">Protein FAR1-RELATED SEQUENCE</fullName>
    </recommendedName>
</protein>
<evidence type="ECO:0000313" key="2">
    <source>
        <dbReference type="EMBL" id="KAG5579032.1"/>
    </source>
</evidence>
<dbReference type="InterPro" id="IPR031052">
    <property type="entry name" value="FHY3/FAR1"/>
</dbReference>